<dbReference type="SMART" id="SM00248">
    <property type="entry name" value="ANK"/>
    <property type="match status" value="8"/>
</dbReference>
<dbReference type="Pfam" id="PF12796">
    <property type="entry name" value="Ank_2"/>
    <property type="match status" value="2"/>
</dbReference>
<feature type="repeat" description="ANK" evidence="3">
    <location>
        <begin position="386"/>
        <end position="418"/>
    </location>
</feature>
<dbReference type="OrthoDB" id="341259at2759"/>
<dbReference type="PROSITE" id="PS50297">
    <property type="entry name" value="ANK_REP_REGION"/>
    <property type="match status" value="4"/>
</dbReference>
<dbReference type="STRING" id="933388.S7Z9J2"/>
<evidence type="ECO:0000313" key="5">
    <source>
        <dbReference type="Proteomes" id="UP000019376"/>
    </source>
</evidence>
<dbReference type="Gene3D" id="1.25.40.20">
    <property type="entry name" value="Ankyrin repeat-containing domain"/>
    <property type="match status" value="4"/>
</dbReference>
<sequence>MALLELPPETILAISDQLDDEWSLNSLLRTCKGLYRLLNDSLYRHNVVFSKASSLEWSAHNNAEQTARHALRAGAISVKKDWESSLVFAAYAGYASIVQVMIDHGVNPHCTTYTREFDISRSDLIQWKCFWENCVPWNEMGICDGPILLAALAGHLDVVRVILDCADGATRPLPNNEMGSPLHLAANRGHIALVKHLVERGVPTDLLHFGQTMTPLCAAAMSGKTEVARYLIDQGADMEYLTDDHWTPVHMAALCGFPETVDLFLSRGAQVDVGNTSKVVELLLALGFLGHVAIAEKLRKAMDLKSIATSGDAEDDARRMLFLAAAACGWEDLVKLLLKRGVPANATVPKSALPLQLNAAEQSQLHIVKLLTSKYPELVNFVPTDQDSTPLISAVQKGHSEIVKVLLTAGADPNCRKKSMGSRVYRMLGTPVVFTSFKYPDILKMLLDAGAEFSEPFFTSYALNDILARGKVESLEILRPFLGSLAPRNVKKSWEILCMAMEGGPAMVGYLLSQGFSCKLDGEVAQRALSRALSEADVEMVNLLYEKGLLRHLKLIKWQHYEGHENGSYHPLSLIRSRDRDMGKIKATMDSLIAHGITVDSGRGFPWSALEDAHFDKNHIPYLELLLDRGVDFISGAGTNAWVNLFIGAVRRRCRKEARILLQGPGRDKVALKRLESALRQVEFLFVKHGIDDKEDITAMLRRLVWRRKYQQSTQIPA</sequence>
<name>S7Z9J2_PENO1</name>
<feature type="repeat" description="ANK" evidence="3">
    <location>
        <begin position="177"/>
        <end position="209"/>
    </location>
</feature>
<dbReference type="PANTHER" id="PTHR24198">
    <property type="entry name" value="ANKYRIN REPEAT AND PROTEIN KINASE DOMAIN-CONTAINING PROTEIN"/>
    <property type="match status" value="1"/>
</dbReference>
<dbReference type="HOGENOM" id="CLU_390833_0_0_1"/>
<dbReference type="InterPro" id="IPR036770">
    <property type="entry name" value="Ankyrin_rpt-contain_sf"/>
</dbReference>
<proteinExistence type="predicted"/>
<dbReference type="PhylomeDB" id="S7Z9J2"/>
<feature type="repeat" description="ANK" evidence="3">
    <location>
        <begin position="211"/>
        <end position="243"/>
    </location>
</feature>
<dbReference type="PROSITE" id="PS50088">
    <property type="entry name" value="ANK_REPEAT"/>
    <property type="match status" value="4"/>
</dbReference>
<keyword evidence="1" id="KW-0677">Repeat</keyword>
<gene>
    <name evidence="4" type="ORF">PDE_02218</name>
</gene>
<evidence type="ECO:0000256" key="1">
    <source>
        <dbReference type="ARBA" id="ARBA00022737"/>
    </source>
</evidence>
<reference evidence="4 5" key="1">
    <citation type="journal article" date="2013" name="PLoS ONE">
        <title>Genomic and secretomic analyses reveal unique features of the lignocellulolytic enzyme system of Penicillium decumbens.</title>
        <authorList>
            <person name="Liu G."/>
            <person name="Zhang L."/>
            <person name="Wei X."/>
            <person name="Zou G."/>
            <person name="Qin Y."/>
            <person name="Ma L."/>
            <person name="Li J."/>
            <person name="Zheng H."/>
            <person name="Wang S."/>
            <person name="Wang C."/>
            <person name="Xun L."/>
            <person name="Zhao G.-P."/>
            <person name="Zhou Z."/>
            <person name="Qu Y."/>
        </authorList>
    </citation>
    <scope>NUCLEOTIDE SEQUENCE [LARGE SCALE GENOMIC DNA]</scope>
    <source>
        <strain evidence="5">114-2 / CGMCC 5302</strain>
    </source>
</reference>
<dbReference type="eggNOG" id="KOG4177">
    <property type="taxonomic scope" value="Eukaryota"/>
</dbReference>
<keyword evidence="5" id="KW-1185">Reference proteome</keyword>
<keyword evidence="2 3" id="KW-0040">ANK repeat</keyword>
<feature type="repeat" description="ANK" evidence="3">
    <location>
        <begin position="244"/>
        <end position="276"/>
    </location>
</feature>
<dbReference type="PANTHER" id="PTHR24198:SF165">
    <property type="entry name" value="ANKYRIN REPEAT-CONTAINING PROTEIN-RELATED"/>
    <property type="match status" value="1"/>
</dbReference>
<evidence type="ECO:0000313" key="4">
    <source>
        <dbReference type="EMBL" id="EPS27275.1"/>
    </source>
</evidence>
<dbReference type="InterPro" id="IPR002110">
    <property type="entry name" value="Ankyrin_rpt"/>
</dbReference>
<evidence type="ECO:0000256" key="2">
    <source>
        <dbReference type="ARBA" id="ARBA00023043"/>
    </source>
</evidence>
<dbReference type="SUPFAM" id="SSF48403">
    <property type="entry name" value="Ankyrin repeat"/>
    <property type="match status" value="1"/>
</dbReference>
<dbReference type="AlphaFoldDB" id="S7Z9J2"/>
<organism evidence="4 5">
    <name type="scientific">Penicillium oxalicum (strain 114-2 / CGMCC 5302)</name>
    <name type="common">Penicillium decumbens</name>
    <dbReference type="NCBI Taxonomy" id="933388"/>
    <lineage>
        <taxon>Eukaryota</taxon>
        <taxon>Fungi</taxon>
        <taxon>Dikarya</taxon>
        <taxon>Ascomycota</taxon>
        <taxon>Pezizomycotina</taxon>
        <taxon>Eurotiomycetes</taxon>
        <taxon>Eurotiomycetidae</taxon>
        <taxon>Eurotiales</taxon>
        <taxon>Aspergillaceae</taxon>
        <taxon>Penicillium</taxon>
    </lineage>
</organism>
<protein>
    <submittedName>
        <fullName evidence="4">Uncharacterized protein</fullName>
    </submittedName>
</protein>
<accession>S7Z9J2</accession>
<dbReference type="EMBL" id="KB644410">
    <property type="protein sequence ID" value="EPS27275.1"/>
    <property type="molecule type" value="Genomic_DNA"/>
</dbReference>
<dbReference type="Proteomes" id="UP000019376">
    <property type="component" value="Unassembled WGS sequence"/>
</dbReference>
<evidence type="ECO:0000256" key="3">
    <source>
        <dbReference type="PROSITE-ProRule" id="PRU00023"/>
    </source>
</evidence>